<name>A0A2D3D7D6_9BIFI</name>
<evidence type="ECO:0000313" key="2">
    <source>
        <dbReference type="Proteomes" id="UP000229907"/>
    </source>
</evidence>
<dbReference type="Proteomes" id="UP000229907">
    <property type="component" value="Chromosome"/>
</dbReference>
<protein>
    <submittedName>
        <fullName evidence="1">Uncharacterized protein</fullName>
    </submittedName>
</protein>
<sequence length="83" mass="9316">MMDVLHLGLPGADEKLLYIRQEDKDEHLPGKLRTAAKTNGVLSVHASVNEDGSDPVDVMVNPARLAYWYMDEQKPQPLPARVY</sequence>
<dbReference type="EMBL" id="CP018044">
    <property type="protein sequence ID" value="ATU20840.1"/>
    <property type="molecule type" value="Genomic_DNA"/>
</dbReference>
<reference evidence="1 2" key="1">
    <citation type="submission" date="2016-11" db="EMBL/GenBank/DDBJ databases">
        <title>complete genome sequence of Bifidobacterium choerinum strain FMB-1.</title>
        <authorList>
            <person name="Park C.-S."/>
            <person name="Jung D.-H."/>
            <person name="Choi D.-S."/>
        </authorList>
    </citation>
    <scope>NUCLEOTIDE SEQUENCE [LARGE SCALE GENOMIC DNA]</scope>
    <source>
        <strain evidence="1 2">FMB-1</strain>
    </source>
</reference>
<evidence type="ECO:0000313" key="1">
    <source>
        <dbReference type="EMBL" id="ATU20840.1"/>
    </source>
</evidence>
<dbReference type="KEGG" id="bcho:BcFMB_07785"/>
<dbReference type="RefSeq" id="WP_099721492.1">
    <property type="nucleotide sequence ID" value="NZ_CP018044.1"/>
</dbReference>
<organism evidence="1 2">
    <name type="scientific">Bifidobacterium choerinum</name>
    <dbReference type="NCBI Taxonomy" id="35760"/>
    <lineage>
        <taxon>Bacteria</taxon>
        <taxon>Bacillati</taxon>
        <taxon>Actinomycetota</taxon>
        <taxon>Actinomycetes</taxon>
        <taxon>Bifidobacteriales</taxon>
        <taxon>Bifidobacteriaceae</taxon>
        <taxon>Bifidobacterium</taxon>
    </lineage>
</organism>
<dbReference type="AlphaFoldDB" id="A0A2D3D7D6"/>
<proteinExistence type="predicted"/>
<gene>
    <name evidence="1" type="ORF">BcFMB_07785</name>
</gene>
<accession>A0A2D3D7D6</accession>